<keyword evidence="1" id="KW-0732">Signal</keyword>
<feature type="chain" id="PRO_5011439010" evidence="1">
    <location>
        <begin position="23"/>
        <end position="240"/>
    </location>
</feature>
<name>A0A1H2ZA58_THIRO</name>
<evidence type="ECO:0000313" key="2">
    <source>
        <dbReference type="EMBL" id="SDX13878.1"/>
    </source>
</evidence>
<dbReference type="STRING" id="1058.SAMN05421783_1155"/>
<proteinExistence type="predicted"/>
<dbReference type="EMBL" id="FNNZ01000015">
    <property type="protein sequence ID" value="SDX13878.1"/>
    <property type="molecule type" value="Genomic_DNA"/>
</dbReference>
<evidence type="ECO:0000256" key="1">
    <source>
        <dbReference type="SAM" id="SignalP"/>
    </source>
</evidence>
<dbReference type="AlphaFoldDB" id="A0A1H2ZA58"/>
<sequence length="240" mass="25866">MYSKLLRTLLVAASALLTTAQADHMSPWGPGWANMPNDIHNTRIDLRDDNDAFRDFVQYGEGADTTNRFLTEETAAVEAELASGHQVDQLAARLNPLPDFLGGGWARYSLFDGDTLVSRVLNINIRLRLVTKNGAVANESLGLTDGVNAVGAYFRYATPDANQYYATCNLVFDDVIDTDGDGVGDYAVYSLSLKEDPTGLVDGTGGCADMADAPKLPDVQLGDVIDIAVDAIWPVLQGDF</sequence>
<protein>
    <submittedName>
        <fullName evidence="2">Uncharacterized protein</fullName>
    </submittedName>
</protein>
<evidence type="ECO:0000313" key="3">
    <source>
        <dbReference type="Proteomes" id="UP000198816"/>
    </source>
</evidence>
<dbReference type="Proteomes" id="UP000198816">
    <property type="component" value="Unassembled WGS sequence"/>
</dbReference>
<gene>
    <name evidence="2" type="ORF">SAMN05421783_1155</name>
</gene>
<feature type="signal peptide" evidence="1">
    <location>
        <begin position="1"/>
        <end position="22"/>
    </location>
</feature>
<accession>A0A1H2ZA58</accession>
<reference evidence="3" key="1">
    <citation type="submission" date="2016-10" db="EMBL/GenBank/DDBJ databases">
        <authorList>
            <person name="Varghese N."/>
            <person name="Submissions S."/>
        </authorList>
    </citation>
    <scope>NUCLEOTIDE SEQUENCE [LARGE SCALE GENOMIC DNA]</scope>
    <source>
        <strain evidence="3">DSM 217</strain>
    </source>
</reference>
<keyword evidence="3" id="KW-1185">Reference proteome</keyword>
<organism evidence="2 3">
    <name type="scientific">Thiocapsa roseopersicina</name>
    <dbReference type="NCBI Taxonomy" id="1058"/>
    <lineage>
        <taxon>Bacteria</taxon>
        <taxon>Pseudomonadati</taxon>
        <taxon>Pseudomonadota</taxon>
        <taxon>Gammaproteobacteria</taxon>
        <taxon>Chromatiales</taxon>
        <taxon>Chromatiaceae</taxon>
        <taxon>Thiocapsa</taxon>
    </lineage>
</organism>